<feature type="domain" description="Tyr recombinase" evidence="5">
    <location>
        <begin position="163"/>
        <end position="347"/>
    </location>
</feature>
<comment type="caution">
    <text evidence="6">The sequence shown here is derived from an EMBL/GenBank/DDBJ whole genome shotgun (WGS) entry which is preliminary data.</text>
</comment>
<dbReference type="InterPro" id="IPR050808">
    <property type="entry name" value="Phage_Integrase"/>
</dbReference>
<dbReference type="Pfam" id="PF00589">
    <property type="entry name" value="Phage_integrase"/>
    <property type="match status" value="1"/>
</dbReference>
<accession>C2KJF9</accession>
<dbReference type="PANTHER" id="PTHR30629:SF2">
    <property type="entry name" value="PROPHAGE INTEGRASE INTS-RELATED"/>
    <property type="match status" value="1"/>
</dbReference>
<dbReference type="InterPro" id="IPR011010">
    <property type="entry name" value="DNA_brk_join_enz"/>
</dbReference>
<dbReference type="EMBL" id="ACKV01000035">
    <property type="protein sequence ID" value="EEJ42696.1"/>
    <property type="molecule type" value="Genomic_DNA"/>
</dbReference>
<proteinExistence type="inferred from homology"/>
<dbReference type="InterPro" id="IPR028259">
    <property type="entry name" value="AP2-like_int_N"/>
</dbReference>
<keyword evidence="2" id="KW-0229">DNA integration</keyword>
<keyword evidence="4" id="KW-0233">DNA recombination</keyword>
<organism evidence="6 7">
    <name type="scientific">Leuconostoc mesenteroides subsp. cremoris ATCC 19254</name>
    <dbReference type="NCBI Taxonomy" id="586220"/>
    <lineage>
        <taxon>Bacteria</taxon>
        <taxon>Bacillati</taxon>
        <taxon>Bacillota</taxon>
        <taxon>Bacilli</taxon>
        <taxon>Lactobacillales</taxon>
        <taxon>Lactobacillaceae</taxon>
        <taxon>Leuconostoc</taxon>
    </lineage>
</organism>
<evidence type="ECO:0000313" key="7">
    <source>
        <dbReference type="Proteomes" id="UP000004283"/>
    </source>
</evidence>
<keyword evidence="3" id="KW-0238">DNA-binding</keyword>
<dbReference type="CDD" id="cd01189">
    <property type="entry name" value="INT_ICEBs1_C_like"/>
    <property type="match status" value="1"/>
</dbReference>
<dbReference type="PANTHER" id="PTHR30629">
    <property type="entry name" value="PROPHAGE INTEGRASE"/>
    <property type="match status" value="1"/>
</dbReference>
<dbReference type="Pfam" id="PF14657">
    <property type="entry name" value="Arm-DNA-bind_4"/>
    <property type="match status" value="1"/>
</dbReference>
<evidence type="ECO:0000259" key="5">
    <source>
        <dbReference type="PROSITE" id="PS51898"/>
    </source>
</evidence>
<dbReference type="PROSITE" id="PS51898">
    <property type="entry name" value="TYR_RECOMBINASE"/>
    <property type="match status" value="1"/>
</dbReference>
<dbReference type="Gene3D" id="1.10.150.130">
    <property type="match status" value="1"/>
</dbReference>
<protein>
    <submittedName>
        <fullName evidence="6">Site-specific recombinase, phage integrase family</fullName>
    </submittedName>
</protein>
<sequence length="355" mass="40941">MASFYKRGTNWTASVSIKVDGSFKKKTKSGFKTKREATNWAIEMENKKINDTLSKRDGIIAEMFDEWYAIFKEPLLETQTKGWYRLVSKILRKEWPDRKLSEINSSDFQKMVNEYGKNHVRSSVAHVKNILSSFIKYAVDEDFINKDFSRNIKVFSSKSSKDKDLKFLENDELEMLIKEIENSAAVTSHMILLAIYSGARYSEVAALTRNDFNFTNNTININKSWQANDQSFKATKTKTSNRIIDLPPVFMKLVRQWTFGKKYAFESITGLPPTNAAVNKQLRRYLKKNDSKLITFHGLRHTHASFLLSQDIAIQYVSERLGHADVNITLSTYAHLLDKKRTLETNKTLTALSNL</sequence>
<evidence type="ECO:0000256" key="3">
    <source>
        <dbReference type="ARBA" id="ARBA00023125"/>
    </source>
</evidence>
<evidence type="ECO:0000256" key="2">
    <source>
        <dbReference type="ARBA" id="ARBA00022908"/>
    </source>
</evidence>
<dbReference type="SUPFAM" id="SSF56349">
    <property type="entry name" value="DNA breaking-rejoining enzymes"/>
    <property type="match status" value="1"/>
</dbReference>
<dbReference type="InterPro" id="IPR013762">
    <property type="entry name" value="Integrase-like_cat_sf"/>
</dbReference>
<dbReference type="InterPro" id="IPR010998">
    <property type="entry name" value="Integrase_recombinase_N"/>
</dbReference>
<dbReference type="RefSeq" id="WP_002814969.1">
    <property type="nucleotide sequence ID" value="NZ_GG693383.1"/>
</dbReference>
<dbReference type="AlphaFoldDB" id="C2KJF9"/>
<reference evidence="6 7" key="1">
    <citation type="submission" date="2009-04" db="EMBL/GenBank/DDBJ databases">
        <authorList>
            <person name="Qin X."/>
            <person name="Bachman B."/>
            <person name="Battles P."/>
            <person name="Bell A."/>
            <person name="Bess C."/>
            <person name="Bickham C."/>
            <person name="Chaboub L."/>
            <person name="Chen D."/>
            <person name="Coyle M."/>
            <person name="Deiros D.R."/>
            <person name="Dinh H."/>
            <person name="Forbes L."/>
            <person name="Fowler G."/>
            <person name="Francisco L."/>
            <person name="Fu Q."/>
            <person name="Gubbala S."/>
            <person name="Hale W."/>
            <person name="Han Y."/>
            <person name="Hemphill L."/>
            <person name="Highlander S.K."/>
            <person name="Hirani K."/>
            <person name="Hogues M."/>
            <person name="Jackson L."/>
            <person name="Jakkamsetti A."/>
            <person name="Javaid M."/>
            <person name="Jiang H."/>
            <person name="Korchina V."/>
            <person name="Kovar C."/>
            <person name="Lara F."/>
            <person name="Lee S."/>
            <person name="Mata R."/>
            <person name="Mathew T."/>
            <person name="Moen C."/>
            <person name="Morales K."/>
            <person name="Munidasa M."/>
            <person name="Nazareth L."/>
            <person name="Ngo R."/>
            <person name="Nguyen L."/>
            <person name="Okwuonu G."/>
            <person name="Ongeri F."/>
            <person name="Patil S."/>
            <person name="Petrosino J."/>
            <person name="Pham C."/>
            <person name="Pham P."/>
            <person name="Pu L.-L."/>
            <person name="Puazo M."/>
            <person name="Raj R."/>
            <person name="Reid J."/>
            <person name="Rouhana J."/>
            <person name="Saada N."/>
            <person name="Shang Y."/>
            <person name="Simmons D."/>
            <person name="Thornton R."/>
            <person name="Warren J."/>
            <person name="Weissenberger G."/>
            <person name="Zhang J."/>
            <person name="Zhang L."/>
            <person name="Zhou C."/>
            <person name="Zhu D."/>
            <person name="Muzny D."/>
            <person name="Worley K."/>
            <person name="Gibbs R."/>
        </authorList>
    </citation>
    <scope>NUCLEOTIDE SEQUENCE [LARGE SCALE GENOMIC DNA]</scope>
    <source>
        <strain evidence="6 7">ATCC 19254</strain>
    </source>
</reference>
<dbReference type="HOGENOM" id="CLU_027562_17_6_9"/>
<dbReference type="InterPro" id="IPR002104">
    <property type="entry name" value="Integrase_catalytic"/>
</dbReference>
<dbReference type="GO" id="GO:0015074">
    <property type="term" value="P:DNA integration"/>
    <property type="evidence" value="ECO:0007669"/>
    <property type="project" value="UniProtKB-KW"/>
</dbReference>
<comment type="similarity">
    <text evidence="1">Belongs to the 'phage' integrase family.</text>
</comment>
<dbReference type="GO" id="GO:0006310">
    <property type="term" value="P:DNA recombination"/>
    <property type="evidence" value="ECO:0007669"/>
    <property type="project" value="UniProtKB-KW"/>
</dbReference>
<evidence type="ECO:0000313" key="6">
    <source>
        <dbReference type="EMBL" id="EEJ42696.1"/>
    </source>
</evidence>
<gene>
    <name evidence="6" type="ORF">HMPREF0555_0775</name>
</gene>
<dbReference type="Gene3D" id="1.10.443.10">
    <property type="entry name" value="Intergrase catalytic core"/>
    <property type="match status" value="1"/>
</dbReference>
<dbReference type="GO" id="GO:0003677">
    <property type="term" value="F:DNA binding"/>
    <property type="evidence" value="ECO:0007669"/>
    <property type="project" value="UniProtKB-KW"/>
</dbReference>
<evidence type="ECO:0000256" key="1">
    <source>
        <dbReference type="ARBA" id="ARBA00008857"/>
    </source>
</evidence>
<name>C2KJF9_LEUMC</name>
<evidence type="ECO:0000256" key="4">
    <source>
        <dbReference type="ARBA" id="ARBA00023172"/>
    </source>
</evidence>
<dbReference type="Proteomes" id="UP000004283">
    <property type="component" value="Unassembled WGS sequence"/>
</dbReference>